<evidence type="ECO:0000256" key="6">
    <source>
        <dbReference type="ARBA" id="ARBA00023002"/>
    </source>
</evidence>
<protein>
    <recommendedName>
        <fullName evidence="10">FAD/NAD(P)-binding domain-containing protein</fullName>
    </recommendedName>
</protein>
<reference evidence="8 9" key="1">
    <citation type="submission" date="2013-03" db="EMBL/GenBank/DDBJ databases">
        <title>The Genome Sequence of Cladophialophora carrionii CBS 160.54.</title>
        <authorList>
            <consortium name="The Broad Institute Genomics Platform"/>
            <person name="Cuomo C."/>
            <person name="de Hoog S."/>
            <person name="Gorbushina A."/>
            <person name="Walker B."/>
            <person name="Young S.K."/>
            <person name="Zeng Q."/>
            <person name="Gargeya S."/>
            <person name="Fitzgerald M."/>
            <person name="Haas B."/>
            <person name="Abouelleil A."/>
            <person name="Allen A.W."/>
            <person name="Alvarado L."/>
            <person name="Arachchi H.M."/>
            <person name="Berlin A.M."/>
            <person name="Chapman S.B."/>
            <person name="Gainer-Dewar J."/>
            <person name="Goldberg J."/>
            <person name="Griggs A."/>
            <person name="Gujja S."/>
            <person name="Hansen M."/>
            <person name="Howarth C."/>
            <person name="Imamovic A."/>
            <person name="Ireland A."/>
            <person name="Larimer J."/>
            <person name="McCowan C."/>
            <person name="Murphy C."/>
            <person name="Pearson M."/>
            <person name="Poon T.W."/>
            <person name="Priest M."/>
            <person name="Roberts A."/>
            <person name="Saif S."/>
            <person name="Shea T."/>
            <person name="Sisk P."/>
            <person name="Sykes S."/>
            <person name="Wortman J."/>
            <person name="Nusbaum C."/>
            <person name="Birren B."/>
        </authorList>
    </citation>
    <scope>NUCLEOTIDE SEQUENCE [LARGE SCALE GENOMIC DNA]</scope>
    <source>
        <strain evidence="8 9">CBS 160.54</strain>
    </source>
</reference>
<comment type="similarity">
    <text evidence="2">Belongs to the FAD-binding monooxygenase family.</text>
</comment>
<dbReference type="InterPro" id="IPR020946">
    <property type="entry name" value="Flavin_mOase-like"/>
</dbReference>
<keyword evidence="3" id="KW-0285">Flavoprotein</keyword>
<evidence type="ECO:0000313" key="9">
    <source>
        <dbReference type="Proteomes" id="UP000030678"/>
    </source>
</evidence>
<dbReference type="GO" id="GO:0050661">
    <property type="term" value="F:NADP binding"/>
    <property type="evidence" value="ECO:0007669"/>
    <property type="project" value="InterPro"/>
</dbReference>
<evidence type="ECO:0000256" key="3">
    <source>
        <dbReference type="ARBA" id="ARBA00022630"/>
    </source>
</evidence>
<accession>V9CZX7</accession>
<keyword evidence="4" id="KW-0274">FAD</keyword>
<organism evidence="8 9">
    <name type="scientific">Cladophialophora carrionii CBS 160.54</name>
    <dbReference type="NCBI Taxonomy" id="1279043"/>
    <lineage>
        <taxon>Eukaryota</taxon>
        <taxon>Fungi</taxon>
        <taxon>Dikarya</taxon>
        <taxon>Ascomycota</taxon>
        <taxon>Pezizomycotina</taxon>
        <taxon>Eurotiomycetes</taxon>
        <taxon>Chaetothyriomycetidae</taxon>
        <taxon>Chaetothyriales</taxon>
        <taxon>Herpotrichiellaceae</taxon>
        <taxon>Cladophialophora</taxon>
    </lineage>
</organism>
<dbReference type="SUPFAM" id="SSF51905">
    <property type="entry name" value="FAD/NAD(P)-binding domain"/>
    <property type="match status" value="2"/>
</dbReference>
<dbReference type="RefSeq" id="XP_008731483.1">
    <property type="nucleotide sequence ID" value="XM_008733261.1"/>
</dbReference>
<dbReference type="PANTHER" id="PTHR43098:SF3">
    <property type="entry name" value="L-ORNITHINE N(5)-MONOOXYGENASE-RELATED"/>
    <property type="match status" value="1"/>
</dbReference>
<dbReference type="AlphaFoldDB" id="V9CZX7"/>
<evidence type="ECO:0000313" key="8">
    <source>
        <dbReference type="EMBL" id="ETI19941.1"/>
    </source>
</evidence>
<evidence type="ECO:0000256" key="2">
    <source>
        <dbReference type="ARBA" id="ARBA00010139"/>
    </source>
</evidence>
<dbReference type="EMBL" id="KB822709">
    <property type="protein sequence ID" value="ETI19941.1"/>
    <property type="molecule type" value="Genomic_DNA"/>
</dbReference>
<dbReference type="GO" id="GO:0004499">
    <property type="term" value="F:N,N-dimethylaniline monooxygenase activity"/>
    <property type="evidence" value="ECO:0007669"/>
    <property type="project" value="InterPro"/>
</dbReference>
<dbReference type="GeneID" id="19987449"/>
<gene>
    <name evidence="8" type="ORF">G647_08956</name>
</gene>
<dbReference type="Proteomes" id="UP000030678">
    <property type="component" value="Unassembled WGS sequence"/>
</dbReference>
<dbReference type="InterPro" id="IPR050775">
    <property type="entry name" value="FAD-binding_Monooxygenases"/>
</dbReference>
<dbReference type="OrthoDB" id="66881at2759"/>
<dbReference type="GO" id="GO:0050660">
    <property type="term" value="F:flavin adenine dinucleotide binding"/>
    <property type="evidence" value="ECO:0007669"/>
    <property type="project" value="InterPro"/>
</dbReference>
<dbReference type="InterPro" id="IPR036188">
    <property type="entry name" value="FAD/NAD-bd_sf"/>
</dbReference>
<dbReference type="Pfam" id="PF00743">
    <property type="entry name" value="FMO-like"/>
    <property type="match status" value="1"/>
</dbReference>
<evidence type="ECO:0000256" key="7">
    <source>
        <dbReference type="ARBA" id="ARBA00023033"/>
    </source>
</evidence>
<sequence>MGSISENLEYDAVLIGAGFGGYTMLPKLRNLGLRAKIFERGSGSGGVWSLIMGLDPGARVDSDSPAYQFFDKEIWEDFAFSERFPGFRELQKYFQHVENKWDLRKDIEYHKNVIYAFWDSDSRRWRVRCSDGTETKCQWLFANVGFAAKEYMPDLKGSADFQGEMYHTAHWPHHEVSLRDRRIAVIGTGASGIQVIQEAGKVCKHLTVCQRTPNFCLPMQQRGLDAREEQKKKDDGTYEAAFKACEKTDAGVPYQNNGRKTFDDTSEQREAFWNSLIQDGGFKFWVAGYADMNVDQKANDAAYDFWRRMVLKRIKDPEKARLLAPEVPPHPFGAKRPSLEQDYFEVVSQENVDILDLNEFPIEEINATGIRTAAGQVDVDLIVLATGFDGLTGGFMDIDLRGVDGQTLKQHWSDGVKTSVGVAVPGFPNMFFLFGPQAPSTFSNGPSCIQFQGRWFEKLIKRALAEGMETIEATEESANDWVRKIRERWEATLLPQGKISLLFPGDISVPLLTSLHSWWTGANIPGKKVQPLSWVGGLPSYMQMLDETLDNNYQGWIVGREEASKHGSVLER</sequence>
<dbReference type="Gene3D" id="3.50.50.60">
    <property type="entry name" value="FAD/NAD(P)-binding domain"/>
    <property type="match status" value="2"/>
</dbReference>
<keyword evidence="7" id="KW-0503">Monooxygenase</keyword>
<evidence type="ECO:0000256" key="5">
    <source>
        <dbReference type="ARBA" id="ARBA00022857"/>
    </source>
</evidence>
<keyword evidence="5" id="KW-0521">NADP</keyword>
<evidence type="ECO:0008006" key="10">
    <source>
        <dbReference type="Google" id="ProtNLM"/>
    </source>
</evidence>
<evidence type="ECO:0000256" key="1">
    <source>
        <dbReference type="ARBA" id="ARBA00001974"/>
    </source>
</evidence>
<evidence type="ECO:0000256" key="4">
    <source>
        <dbReference type="ARBA" id="ARBA00022827"/>
    </source>
</evidence>
<comment type="cofactor">
    <cofactor evidence="1">
        <name>FAD</name>
        <dbReference type="ChEBI" id="CHEBI:57692"/>
    </cofactor>
</comment>
<name>V9CZX7_9EURO</name>
<proteinExistence type="inferred from homology"/>
<dbReference type="PRINTS" id="PR00411">
    <property type="entry name" value="PNDRDTASEI"/>
</dbReference>
<dbReference type="PANTHER" id="PTHR43098">
    <property type="entry name" value="L-ORNITHINE N(5)-MONOOXYGENASE-RELATED"/>
    <property type="match status" value="1"/>
</dbReference>
<dbReference type="VEuPathDB" id="FungiDB:G647_08956"/>
<keyword evidence="6" id="KW-0560">Oxidoreductase</keyword>
<dbReference type="HOGENOM" id="CLU_006937_8_0_1"/>